<accession>A4YBB4</accession>
<sequence length="106" mass="11980">MFIAWFVYHVSVRIIQYSISWGSLVNEDEVLKMGIAFGRAVKLRRVELGYNQEGLADKAELARSFVSSVERGVAKASIASVWKLAQALNCNPSDLWITAERLYDVR</sequence>
<protein>
    <submittedName>
        <fullName evidence="2">Transcriptional regulator, XRE family</fullName>
    </submittedName>
</protein>
<dbReference type="GO" id="GO:0003677">
    <property type="term" value="F:DNA binding"/>
    <property type="evidence" value="ECO:0007669"/>
    <property type="project" value="InterPro"/>
</dbReference>
<dbReference type="eggNOG" id="COG1396">
    <property type="taxonomic scope" value="Bacteria"/>
</dbReference>
<dbReference type="Pfam" id="PF01381">
    <property type="entry name" value="HTH_3"/>
    <property type="match status" value="1"/>
</dbReference>
<dbReference type="STRING" id="319224.Sputcn32_3538"/>
<gene>
    <name evidence="2" type="ordered locus">Sputcn32_3538</name>
</gene>
<dbReference type="CDD" id="cd00093">
    <property type="entry name" value="HTH_XRE"/>
    <property type="match status" value="1"/>
</dbReference>
<name>A4YBB4_SHEPC</name>
<dbReference type="Gene3D" id="1.10.260.40">
    <property type="entry name" value="lambda repressor-like DNA-binding domains"/>
    <property type="match status" value="1"/>
</dbReference>
<evidence type="ECO:0000313" key="2">
    <source>
        <dbReference type="EMBL" id="ABP77247.1"/>
    </source>
</evidence>
<evidence type="ECO:0000259" key="1">
    <source>
        <dbReference type="PROSITE" id="PS50943"/>
    </source>
</evidence>
<dbReference type="HOGENOM" id="CLU_2221428_0_0_6"/>
<dbReference type="AlphaFoldDB" id="A4YBB4"/>
<organism evidence="2">
    <name type="scientific">Shewanella putrefaciens (strain CN-32 / ATCC BAA-453)</name>
    <dbReference type="NCBI Taxonomy" id="319224"/>
    <lineage>
        <taxon>Bacteria</taxon>
        <taxon>Pseudomonadati</taxon>
        <taxon>Pseudomonadota</taxon>
        <taxon>Gammaproteobacteria</taxon>
        <taxon>Alteromonadales</taxon>
        <taxon>Shewanellaceae</taxon>
        <taxon>Shewanella</taxon>
    </lineage>
</organism>
<dbReference type="KEGG" id="spc:Sputcn32_3538"/>
<dbReference type="InterPro" id="IPR001387">
    <property type="entry name" value="Cro/C1-type_HTH"/>
</dbReference>
<reference evidence="2" key="1">
    <citation type="submission" date="2007-04" db="EMBL/GenBank/DDBJ databases">
        <title>Complete sequence of Shewanella putrefaciens CN-32.</title>
        <authorList>
            <consortium name="US DOE Joint Genome Institute"/>
            <person name="Copeland A."/>
            <person name="Lucas S."/>
            <person name="Lapidus A."/>
            <person name="Barry K."/>
            <person name="Detter J.C."/>
            <person name="Glavina del Rio T."/>
            <person name="Hammon N."/>
            <person name="Israni S."/>
            <person name="Dalin E."/>
            <person name="Tice H."/>
            <person name="Pitluck S."/>
            <person name="Chain P."/>
            <person name="Malfatti S."/>
            <person name="Shin M."/>
            <person name="Vergez L."/>
            <person name="Schmutz J."/>
            <person name="Larimer F."/>
            <person name="Land M."/>
            <person name="Hauser L."/>
            <person name="Kyrpides N."/>
            <person name="Mikhailova N."/>
            <person name="Romine M.F."/>
            <person name="Fredrickson J."/>
            <person name="Tiedje J."/>
            <person name="Richardson P."/>
        </authorList>
    </citation>
    <scope>NUCLEOTIDE SEQUENCE [LARGE SCALE GENOMIC DNA]</scope>
    <source>
        <strain evidence="2">CN-32</strain>
    </source>
</reference>
<dbReference type="EMBL" id="CP000681">
    <property type="protein sequence ID" value="ABP77247.1"/>
    <property type="molecule type" value="Genomic_DNA"/>
</dbReference>
<dbReference type="InterPro" id="IPR010982">
    <property type="entry name" value="Lambda_DNA-bd_dom_sf"/>
</dbReference>
<dbReference type="SUPFAM" id="SSF47413">
    <property type="entry name" value="lambda repressor-like DNA-binding domains"/>
    <property type="match status" value="1"/>
</dbReference>
<feature type="domain" description="HTH cro/C1-type" evidence="1">
    <location>
        <begin position="41"/>
        <end position="95"/>
    </location>
</feature>
<dbReference type="PROSITE" id="PS50943">
    <property type="entry name" value="HTH_CROC1"/>
    <property type="match status" value="1"/>
</dbReference>
<proteinExistence type="predicted"/>
<dbReference type="SMART" id="SM00530">
    <property type="entry name" value="HTH_XRE"/>
    <property type="match status" value="1"/>
</dbReference>